<dbReference type="Proteomes" id="UP000548771">
    <property type="component" value="Unassembled WGS sequence"/>
</dbReference>
<accession>A0AAW9ZUL4</accession>
<comment type="caution">
    <text evidence="2">The sequence shown here is derived from an EMBL/GenBank/DDBJ whole genome shotgun (WGS) entry which is preliminary data.</text>
</comment>
<sequence length="74" mass="7229">ARGAGFGAGLGDGGALDVGPRLDRWVERAPDDLGGRWLRGALACGCGTGRGSTHGKALLDEQAPPPGGDGMSGG</sequence>
<evidence type="ECO:0000256" key="1">
    <source>
        <dbReference type="SAM" id="MobiDB-lite"/>
    </source>
</evidence>
<gene>
    <name evidence="2" type="ORF">E1J24_16365</name>
</gene>
<organism evidence="2 3">
    <name type="scientific">Xanthomonas hortorum pv. pelargonii</name>
    <dbReference type="NCBI Taxonomy" id="453602"/>
    <lineage>
        <taxon>Bacteria</taxon>
        <taxon>Pseudomonadati</taxon>
        <taxon>Pseudomonadota</taxon>
        <taxon>Gammaproteobacteria</taxon>
        <taxon>Lysobacterales</taxon>
        <taxon>Lysobacteraceae</taxon>
        <taxon>Xanthomonas</taxon>
    </lineage>
</organism>
<reference evidence="3" key="1">
    <citation type="journal article" date="2020" name="Syst. Appl. Microbiol.">
        <title>Clarifying the taxonomy of the causal agent of bacterial leaf spot of lettuce through a polyphasic approach reveals that Xanthomonas cynarae Trebaol et al. 2000 emend. Timilsina et al. 2019 is a later heterotypic synonym of Xanthomonas hortorum Vauterin et al. 1995.</title>
        <authorList>
            <person name="Moriniere L."/>
            <person name="Burlet A."/>
            <person name="Rosenthal E.R."/>
            <person name="Nesme X."/>
            <person name="Portier P."/>
            <person name="Bull C.T."/>
            <person name="Lavire C."/>
            <person name="Fischer-Le Saux M."/>
            <person name="Bertolla F."/>
        </authorList>
    </citation>
    <scope>NUCLEOTIDE SEQUENCE [LARGE SCALE GENOMIC DNA]</scope>
    <source>
        <strain evidence="3">CFBP2533</strain>
    </source>
</reference>
<dbReference type="EMBL" id="SMDX01000022">
    <property type="protein sequence ID" value="NMI23369.1"/>
    <property type="molecule type" value="Genomic_DNA"/>
</dbReference>
<feature type="non-terminal residue" evidence="2">
    <location>
        <position position="1"/>
    </location>
</feature>
<feature type="region of interest" description="Disordered" evidence="1">
    <location>
        <begin position="49"/>
        <end position="74"/>
    </location>
</feature>
<proteinExistence type="predicted"/>
<dbReference type="AlphaFoldDB" id="A0AAW9ZUL4"/>
<name>A0AAW9ZUL4_9XANT</name>
<evidence type="ECO:0000313" key="2">
    <source>
        <dbReference type="EMBL" id="NMI23369.1"/>
    </source>
</evidence>
<protein>
    <submittedName>
        <fullName evidence="2">Uncharacterized protein</fullName>
    </submittedName>
</protein>
<evidence type="ECO:0000313" key="3">
    <source>
        <dbReference type="Proteomes" id="UP000548771"/>
    </source>
</evidence>